<evidence type="ECO:0000313" key="3">
    <source>
        <dbReference type="Proteomes" id="UP000821853"/>
    </source>
</evidence>
<sequence length="430" mass="46690">MFERLDKPARTFCRVRMAANPSTSGSQFTDPRTDQPHKKRWFATARVKSSVWSGVCVSFMSPAFPRSTWAFFRSPVARLPIFASALRLFRPPVPLAGCLTQCAGGAAPILAAAESHEPDGTSFAVPSNGGRNRGLQRRWDCGLLMGAARGPGRLLLLPGGSMARGLSPTEYEHLLRSPNVRNVTTQLGQTMYLHCVVDSASDRMQHHTSPSGVENVPVTSTPTGILPLTGLGVLSSRSRTPRALCPGVVSASVVCRASAEENKNAVAGHEHALFMALFATRQFSFAATKLFGAEQGEGRDTGPSRAPTAMAPAAQAGVEILEQMREPSFCLLAVPKSARLDVTGATTETRPKLAAAPASSGVPPPPSRQSTLKLRRPGDWRRRRSENVNPNKAAMCRRTRAWRCRDCREIKEENRRSARRRNVVMAENVK</sequence>
<protein>
    <submittedName>
        <fullName evidence="2">Uncharacterized protein</fullName>
    </submittedName>
</protein>
<keyword evidence="3" id="KW-1185">Reference proteome</keyword>
<reference evidence="2 3" key="1">
    <citation type="journal article" date="2020" name="Cell">
        <title>Large-Scale Comparative Analyses of Tick Genomes Elucidate Their Genetic Diversity and Vector Capacities.</title>
        <authorList>
            <consortium name="Tick Genome and Microbiome Consortium (TIGMIC)"/>
            <person name="Jia N."/>
            <person name="Wang J."/>
            <person name="Shi W."/>
            <person name="Du L."/>
            <person name="Sun Y."/>
            <person name="Zhan W."/>
            <person name="Jiang J.F."/>
            <person name="Wang Q."/>
            <person name="Zhang B."/>
            <person name="Ji P."/>
            <person name="Bell-Sakyi L."/>
            <person name="Cui X.M."/>
            <person name="Yuan T.T."/>
            <person name="Jiang B.G."/>
            <person name="Yang W.F."/>
            <person name="Lam T.T."/>
            <person name="Chang Q.C."/>
            <person name="Ding S.J."/>
            <person name="Wang X.J."/>
            <person name="Zhu J.G."/>
            <person name="Ruan X.D."/>
            <person name="Zhao L."/>
            <person name="Wei J.T."/>
            <person name="Ye R.Z."/>
            <person name="Que T.C."/>
            <person name="Du C.H."/>
            <person name="Zhou Y.H."/>
            <person name="Cheng J.X."/>
            <person name="Dai P.F."/>
            <person name="Guo W.B."/>
            <person name="Han X.H."/>
            <person name="Huang E.J."/>
            <person name="Li L.F."/>
            <person name="Wei W."/>
            <person name="Gao Y.C."/>
            <person name="Liu J.Z."/>
            <person name="Shao H.Z."/>
            <person name="Wang X."/>
            <person name="Wang C.C."/>
            <person name="Yang T.C."/>
            <person name="Huo Q.B."/>
            <person name="Li W."/>
            <person name="Chen H.Y."/>
            <person name="Chen S.E."/>
            <person name="Zhou L.G."/>
            <person name="Ni X.B."/>
            <person name="Tian J.H."/>
            <person name="Sheng Y."/>
            <person name="Liu T."/>
            <person name="Pan Y.S."/>
            <person name="Xia L.Y."/>
            <person name="Li J."/>
            <person name="Zhao F."/>
            <person name="Cao W.C."/>
        </authorList>
    </citation>
    <scope>NUCLEOTIDE SEQUENCE [LARGE SCALE GENOMIC DNA]</scope>
    <source>
        <strain evidence="2">HaeL-2018</strain>
    </source>
</reference>
<organism evidence="2 3">
    <name type="scientific">Haemaphysalis longicornis</name>
    <name type="common">Bush tick</name>
    <dbReference type="NCBI Taxonomy" id="44386"/>
    <lineage>
        <taxon>Eukaryota</taxon>
        <taxon>Metazoa</taxon>
        <taxon>Ecdysozoa</taxon>
        <taxon>Arthropoda</taxon>
        <taxon>Chelicerata</taxon>
        <taxon>Arachnida</taxon>
        <taxon>Acari</taxon>
        <taxon>Parasitiformes</taxon>
        <taxon>Ixodida</taxon>
        <taxon>Ixodoidea</taxon>
        <taxon>Ixodidae</taxon>
        <taxon>Haemaphysalinae</taxon>
        <taxon>Haemaphysalis</taxon>
    </lineage>
</organism>
<proteinExistence type="predicted"/>
<name>A0A9J6G672_HAELO</name>
<dbReference type="Proteomes" id="UP000821853">
    <property type="component" value="Chromosome 3"/>
</dbReference>
<feature type="region of interest" description="Disordered" evidence="1">
    <location>
        <begin position="351"/>
        <end position="388"/>
    </location>
</feature>
<accession>A0A9J6G672</accession>
<comment type="caution">
    <text evidence="2">The sequence shown here is derived from an EMBL/GenBank/DDBJ whole genome shotgun (WGS) entry which is preliminary data.</text>
</comment>
<gene>
    <name evidence="2" type="ORF">HPB48_001901</name>
</gene>
<evidence type="ECO:0000256" key="1">
    <source>
        <dbReference type="SAM" id="MobiDB-lite"/>
    </source>
</evidence>
<dbReference type="EMBL" id="JABSTR010000005">
    <property type="protein sequence ID" value="KAH9370024.1"/>
    <property type="molecule type" value="Genomic_DNA"/>
</dbReference>
<evidence type="ECO:0000313" key="2">
    <source>
        <dbReference type="EMBL" id="KAH9370024.1"/>
    </source>
</evidence>
<dbReference type="VEuPathDB" id="VectorBase:HLOH_049933"/>
<dbReference type="AlphaFoldDB" id="A0A9J6G672"/>